<dbReference type="Proteomes" id="UP000504637">
    <property type="component" value="Unplaced"/>
</dbReference>
<reference evidence="3" key="1">
    <citation type="submission" date="2020-01" db="EMBL/GenBank/DDBJ databases">
        <authorList>
            <consortium name="DOE Joint Genome Institute"/>
            <person name="Haridas S."/>
            <person name="Albert R."/>
            <person name="Binder M."/>
            <person name="Bloem J."/>
            <person name="Labutti K."/>
            <person name="Salamov A."/>
            <person name="Andreopoulos B."/>
            <person name="Baker S.E."/>
            <person name="Barry K."/>
            <person name="Bills G."/>
            <person name="Bluhm B.H."/>
            <person name="Cannon C."/>
            <person name="Castanera R."/>
            <person name="Culley D.E."/>
            <person name="Daum C."/>
            <person name="Ezra D."/>
            <person name="Gonzalez J.B."/>
            <person name="Henrissat B."/>
            <person name="Kuo A."/>
            <person name="Liang C."/>
            <person name="Lipzen A."/>
            <person name="Lutzoni F."/>
            <person name="Magnuson J."/>
            <person name="Mondo S."/>
            <person name="Nolan M."/>
            <person name="Ohm R."/>
            <person name="Pangilinan J."/>
            <person name="Park H.-J."/>
            <person name="Ramirez L."/>
            <person name="Alfaro M."/>
            <person name="Sun H."/>
            <person name="Tritt A."/>
            <person name="Yoshinaga Y."/>
            <person name="Zwiers L.-H."/>
            <person name="Turgeon B.G."/>
            <person name="Goodwin S.B."/>
            <person name="Spatafora J.W."/>
            <person name="Crous P.W."/>
            <person name="Grigoriev I.V."/>
        </authorList>
    </citation>
    <scope>NUCLEOTIDE SEQUENCE</scope>
    <source>
        <strain evidence="3">CBS 342.82</strain>
    </source>
</reference>
<sequence>SWKPSTGTHPSVNLPLAFKIYISKALTITNFYIAREKGQRLHAITGQAQRLTKSGETILHQGPDADSPTFGNATIDDKEIKVNLPSGT</sequence>
<dbReference type="GeneID" id="54358217"/>
<dbReference type="AlphaFoldDB" id="A0A6J3LUV2"/>
<evidence type="ECO:0000313" key="3">
    <source>
        <dbReference type="RefSeq" id="XP_033455433.1"/>
    </source>
</evidence>
<protein>
    <submittedName>
        <fullName evidence="3">Uncharacterized protein</fullName>
    </submittedName>
</protein>
<name>A0A6J3LUV2_9PEZI</name>
<accession>A0A6J3LUV2</accession>
<feature type="non-terminal residue" evidence="3">
    <location>
        <position position="88"/>
    </location>
</feature>
<feature type="non-terminal residue" evidence="3">
    <location>
        <position position="1"/>
    </location>
</feature>
<keyword evidence="2" id="KW-1185">Reference proteome</keyword>
<evidence type="ECO:0000313" key="2">
    <source>
        <dbReference type="Proteomes" id="UP000504637"/>
    </source>
</evidence>
<reference evidence="3" key="3">
    <citation type="submission" date="2025-08" db="UniProtKB">
        <authorList>
            <consortium name="RefSeq"/>
        </authorList>
    </citation>
    <scope>IDENTIFICATION</scope>
    <source>
        <strain evidence="3">CBS 342.82</strain>
    </source>
</reference>
<proteinExistence type="predicted"/>
<feature type="region of interest" description="Disordered" evidence="1">
    <location>
        <begin position="59"/>
        <end position="88"/>
    </location>
</feature>
<reference evidence="3" key="2">
    <citation type="submission" date="2020-04" db="EMBL/GenBank/DDBJ databases">
        <authorList>
            <consortium name="NCBI Genome Project"/>
        </authorList>
    </citation>
    <scope>NUCLEOTIDE SEQUENCE</scope>
    <source>
        <strain evidence="3">CBS 342.82</strain>
    </source>
</reference>
<evidence type="ECO:0000256" key="1">
    <source>
        <dbReference type="SAM" id="MobiDB-lite"/>
    </source>
</evidence>
<dbReference type="RefSeq" id="XP_033455433.1">
    <property type="nucleotide sequence ID" value="XM_033600417.1"/>
</dbReference>
<organism evidence="3">
    <name type="scientific">Dissoconium aciculare CBS 342.82</name>
    <dbReference type="NCBI Taxonomy" id="1314786"/>
    <lineage>
        <taxon>Eukaryota</taxon>
        <taxon>Fungi</taxon>
        <taxon>Dikarya</taxon>
        <taxon>Ascomycota</taxon>
        <taxon>Pezizomycotina</taxon>
        <taxon>Dothideomycetes</taxon>
        <taxon>Dothideomycetidae</taxon>
        <taxon>Mycosphaerellales</taxon>
        <taxon>Dissoconiaceae</taxon>
        <taxon>Dissoconium</taxon>
    </lineage>
</organism>
<gene>
    <name evidence="3" type="ORF">K489DRAFT_300970</name>
</gene>